<sequence length="203" mass="20868">MSSHQSARFVIAPLSLALVGGVVAAVTYRSVNLTLTHAAGDLHVSRQDSASPTLGARNVRVQNGSALVNAAHGAGTWRVGLSPKLPVNLTVRHEAGDISLNLRGLNVPSLSVQQTAGDVDVHLSAAPLSGSFALGQGDLVLALPAGVGLKLNARVGQGHVKFQGRPVDEGMNVAGVYQTSNYAAARTRINLTASLETGSVTVR</sequence>
<reference evidence="2" key="1">
    <citation type="journal article" date="2019" name="Int. J. Syst. Evol. Microbiol.">
        <title>The Global Catalogue of Microorganisms (GCM) 10K type strain sequencing project: providing services to taxonomists for standard genome sequencing and annotation.</title>
        <authorList>
            <consortium name="The Broad Institute Genomics Platform"/>
            <consortium name="The Broad Institute Genome Sequencing Center for Infectious Disease"/>
            <person name="Wu L."/>
            <person name="Ma J."/>
        </authorList>
    </citation>
    <scope>NUCLEOTIDE SEQUENCE [LARGE SCALE GENOMIC DNA]</scope>
    <source>
        <strain evidence="2">JCM 30331</strain>
    </source>
</reference>
<evidence type="ECO:0008006" key="3">
    <source>
        <dbReference type="Google" id="ProtNLM"/>
    </source>
</evidence>
<dbReference type="Proteomes" id="UP000647587">
    <property type="component" value="Unassembled WGS sequence"/>
</dbReference>
<organism evidence="1 2">
    <name type="scientific">Deinococcus malanensis</name>
    <dbReference type="NCBI Taxonomy" id="1706855"/>
    <lineage>
        <taxon>Bacteria</taxon>
        <taxon>Thermotogati</taxon>
        <taxon>Deinococcota</taxon>
        <taxon>Deinococci</taxon>
        <taxon>Deinococcales</taxon>
        <taxon>Deinococcaceae</taxon>
        <taxon>Deinococcus</taxon>
    </lineage>
</organism>
<dbReference type="RefSeq" id="WP_189003451.1">
    <property type="nucleotide sequence ID" value="NZ_BMPP01000001.1"/>
</dbReference>
<keyword evidence="2" id="KW-1185">Reference proteome</keyword>
<accession>A0ABQ2EKL7</accession>
<name>A0ABQ2EKL7_9DEIO</name>
<evidence type="ECO:0000313" key="2">
    <source>
        <dbReference type="Proteomes" id="UP000647587"/>
    </source>
</evidence>
<gene>
    <name evidence="1" type="ORF">GCM10008955_00610</name>
</gene>
<evidence type="ECO:0000313" key="1">
    <source>
        <dbReference type="EMBL" id="GGK11218.1"/>
    </source>
</evidence>
<comment type="caution">
    <text evidence="1">The sequence shown here is derived from an EMBL/GenBank/DDBJ whole genome shotgun (WGS) entry which is preliminary data.</text>
</comment>
<dbReference type="EMBL" id="BMPP01000001">
    <property type="protein sequence ID" value="GGK11218.1"/>
    <property type="molecule type" value="Genomic_DNA"/>
</dbReference>
<proteinExistence type="predicted"/>
<protein>
    <recommendedName>
        <fullName evidence="3">Adhesin domain-containing protein</fullName>
    </recommendedName>
</protein>